<evidence type="ECO:0000313" key="2">
    <source>
        <dbReference type="Proteomes" id="UP000533207"/>
    </source>
</evidence>
<dbReference type="AlphaFoldDB" id="A0A7J9PEQ2"/>
<protein>
    <submittedName>
        <fullName evidence="1">Uncharacterized protein</fullName>
    </submittedName>
</protein>
<organism evidence="1 2">
    <name type="scientific">Methanococcus maripaludis</name>
    <name type="common">Methanococcus deltae</name>
    <dbReference type="NCBI Taxonomy" id="39152"/>
    <lineage>
        <taxon>Archaea</taxon>
        <taxon>Methanobacteriati</taxon>
        <taxon>Methanobacteriota</taxon>
        <taxon>Methanomada group</taxon>
        <taxon>Methanococci</taxon>
        <taxon>Methanococcales</taxon>
        <taxon>Methanococcaceae</taxon>
        <taxon>Methanococcus</taxon>
    </lineage>
</organism>
<reference evidence="1 2" key="1">
    <citation type="submission" date="2020-07" db="EMBL/GenBank/DDBJ databases">
        <title>Genomic Encyclopedia of Type Strains, Phase IV (KMG-V): Genome sequencing to study the core and pangenomes of soil and plant-associated prokaryotes.</title>
        <authorList>
            <person name="Whitman W."/>
        </authorList>
    </citation>
    <scope>NUCLEOTIDE SEQUENCE [LARGE SCALE GENOMIC DNA]</scope>
    <source>
        <strain evidence="1 2">C8</strain>
    </source>
</reference>
<name>A0A7J9PEQ2_METMI</name>
<evidence type="ECO:0000313" key="1">
    <source>
        <dbReference type="EMBL" id="MBA2861733.1"/>
    </source>
</evidence>
<sequence>MALIEPYFDTTLTLSTVQLLKAFETWTFD</sequence>
<proteinExistence type="predicted"/>
<comment type="caution">
    <text evidence="1">The sequence shown here is derived from an EMBL/GenBank/DDBJ whole genome shotgun (WGS) entry which is preliminary data.</text>
</comment>
<accession>A0A7J9PEQ2</accession>
<gene>
    <name evidence="1" type="ORF">HNP90_000612</name>
</gene>
<dbReference type="Proteomes" id="UP000533207">
    <property type="component" value="Unassembled WGS sequence"/>
</dbReference>
<dbReference type="EMBL" id="JACDUL010000002">
    <property type="protein sequence ID" value="MBA2861733.1"/>
    <property type="molecule type" value="Genomic_DNA"/>
</dbReference>